<protein>
    <submittedName>
        <fullName evidence="3">Major royal jelly protein</fullName>
    </submittedName>
</protein>
<dbReference type="InterPro" id="IPR011042">
    <property type="entry name" value="6-blade_b-propeller_TolB-like"/>
</dbReference>
<dbReference type="RefSeq" id="WP_245776901.1">
    <property type="nucleotide sequence ID" value="NZ_FOLQ01000030.1"/>
</dbReference>
<dbReference type="Proteomes" id="UP000198598">
    <property type="component" value="Unassembled WGS sequence"/>
</dbReference>
<evidence type="ECO:0000256" key="1">
    <source>
        <dbReference type="ARBA" id="ARBA00004613"/>
    </source>
</evidence>
<dbReference type="Gene3D" id="2.120.10.30">
    <property type="entry name" value="TolB, C-terminal domain"/>
    <property type="match status" value="1"/>
</dbReference>
<dbReference type="Pfam" id="PF03022">
    <property type="entry name" value="MRJP"/>
    <property type="match status" value="1"/>
</dbReference>
<keyword evidence="4" id="KW-1185">Reference proteome</keyword>
<dbReference type="InterPro" id="IPR017996">
    <property type="entry name" value="MRJP/yellow-related"/>
</dbReference>
<evidence type="ECO:0000256" key="2">
    <source>
        <dbReference type="ARBA" id="ARBA00022525"/>
    </source>
</evidence>
<reference evidence="3 4" key="1">
    <citation type="submission" date="2016-10" db="EMBL/GenBank/DDBJ databases">
        <authorList>
            <person name="de Groot N.N."/>
        </authorList>
    </citation>
    <scope>NUCLEOTIDE SEQUENCE [LARGE SCALE GENOMIC DNA]</scope>
    <source>
        <strain evidence="3 4">DSM 26130</strain>
    </source>
</reference>
<gene>
    <name evidence="3" type="ORF">SAMN05216167_13044</name>
</gene>
<evidence type="ECO:0000313" key="4">
    <source>
        <dbReference type="Proteomes" id="UP000198598"/>
    </source>
</evidence>
<sequence>MEQVYDTSFKLVKFNLTTDTIEEVYRFDDVLSNKSYINDVRVDTQRNVAYLTNSNEGGIVVVNLETGTIREVLRHHHSVKHDPSFTLIVDGKEFKKQGQPVHLQSDGIALTPDGEWLYYKPLTDTKLYRIRTEFLRNEALPEDQRQAAVEDLGRFAVTDGMIVDKNGNLYLGDYQNYKLVRITPAHKLEDVVSDDRLIWPDSYAISTDDYLYISCSQINKQPDYNEGENKRTTPYAIYRMKLPDA</sequence>
<dbReference type="PANTHER" id="PTHR10009:SF18">
    <property type="entry name" value="PROTEIN YELLOW-LIKE PROTEIN"/>
    <property type="match status" value="1"/>
</dbReference>
<dbReference type="AlphaFoldDB" id="A0A1I2G7Z0"/>
<name>A0A1I2G7Z0_9BACT</name>
<keyword evidence="2" id="KW-0964">Secreted</keyword>
<dbReference type="STRING" id="662367.SAMN05216167_13044"/>
<evidence type="ECO:0000313" key="3">
    <source>
        <dbReference type="EMBL" id="SFF13642.1"/>
    </source>
</evidence>
<proteinExistence type="predicted"/>
<organism evidence="3 4">
    <name type="scientific">Spirosoma endophyticum</name>
    <dbReference type="NCBI Taxonomy" id="662367"/>
    <lineage>
        <taxon>Bacteria</taxon>
        <taxon>Pseudomonadati</taxon>
        <taxon>Bacteroidota</taxon>
        <taxon>Cytophagia</taxon>
        <taxon>Cytophagales</taxon>
        <taxon>Cytophagaceae</taxon>
        <taxon>Spirosoma</taxon>
    </lineage>
</organism>
<accession>A0A1I2G7Z0</accession>
<comment type="subcellular location">
    <subcellularLocation>
        <location evidence="1">Secreted</location>
    </subcellularLocation>
</comment>
<dbReference type="PANTHER" id="PTHR10009">
    <property type="entry name" value="PROTEIN YELLOW-RELATED"/>
    <property type="match status" value="1"/>
</dbReference>
<dbReference type="EMBL" id="FOLQ01000030">
    <property type="protein sequence ID" value="SFF13642.1"/>
    <property type="molecule type" value="Genomic_DNA"/>
</dbReference>
<dbReference type="GO" id="GO:0005576">
    <property type="term" value="C:extracellular region"/>
    <property type="evidence" value="ECO:0007669"/>
    <property type="project" value="UniProtKB-SubCell"/>
</dbReference>
<dbReference type="SUPFAM" id="SSF63829">
    <property type="entry name" value="Calcium-dependent phosphotriesterase"/>
    <property type="match status" value="1"/>
</dbReference>